<dbReference type="InterPro" id="IPR012338">
    <property type="entry name" value="Beta-lactam/transpept-like"/>
</dbReference>
<protein>
    <recommendedName>
        <fullName evidence="1">Beta-lactamase-related domain-containing protein</fullName>
    </recommendedName>
</protein>
<keyword evidence="3" id="KW-1185">Reference proteome</keyword>
<evidence type="ECO:0000313" key="2">
    <source>
        <dbReference type="EMBL" id="KRV48312.1"/>
    </source>
</evidence>
<sequence length="314" mass="33926">MELTGAVLATRGDDVVLEAYGGVADPTTGARCGPRSRFQIASLSKQFAAAAVLLLVEDGVLALTDRLSDRLTDCPVAWADITLHHLLTHTSGLPHWDGIPDFDFDTPPPLAETVARITRCTPLTEPGHRWHYSSVGYVLTALVVERASGSGYQDFLRERVIRPLGLVGTGVGAAPPADVARGRRAGQTYDFQDLTTMPGTGDVWSTARDLARWARALERGALLAPDSLRAMFTTHFRQHQQRPPLTVTGYGYGVFLGDLAGRPARFHDGHNIGYRSLLVRLPEQDASIVVLANDDDADPYASVPDVARALGLKP</sequence>
<accession>A0A0T6LQN9</accession>
<evidence type="ECO:0000259" key="1">
    <source>
        <dbReference type="Pfam" id="PF00144"/>
    </source>
</evidence>
<dbReference type="Proteomes" id="UP000050867">
    <property type="component" value="Unassembled WGS sequence"/>
</dbReference>
<dbReference type="Pfam" id="PF00144">
    <property type="entry name" value="Beta-lactamase"/>
    <property type="match status" value="1"/>
</dbReference>
<dbReference type="InterPro" id="IPR050491">
    <property type="entry name" value="AmpC-like"/>
</dbReference>
<evidence type="ECO:0000313" key="3">
    <source>
        <dbReference type="Proteomes" id="UP000050867"/>
    </source>
</evidence>
<organism evidence="2 3">
    <name type="scientific">Wenjunlia vitaminophila</name>
    <name type="common">Streptomyces vitaminophilus</name>
    <dbReference type="NCBI Taxonomy" id="76728"/>
    <lineage>
        <taxon>Bacteria</taxon>
        <taxon>Bacillati</taxon>
        <taxon>Actinomycetota</taxon>
        <taxon>Actinomycetes</taxon>
        <taxon>Kitasatosporales</taxon>
        <taxon>Streptomycetaceae</taxon>
        <taxon>Wenjunlia</taxon>
    </lineage>
</organism>
<dbReference type="OrthoDB" id="9809635at2"/>
<name>A0A0T6LQN9_WENVI</name>
<dbReference type="eggNOG" id="COG1680">
    <property type="taxonomic scope" value="Bacteria"/>
</dbReference>
<gene>
    <name evidence="2" type="ORF">AQ490_25185</name>
</gene>
<dbReference type="STRING" id="76728.AQ490_25185"/>
<dbReference type="RefSeq" id="WP_018382073.1">
    <property type="nucleotide sequence ID" value="NZ_LLZU01000025.1"/>
</dbReference>
<reference evidence="2 3" key="1">
    <citation type="submission" date="2015-10" db="EMBL/GenBank/DDBJ databases">
        <title>Draft genome sequence of pyrrolomycin-producing Streptomyces vitaminophilus.</title>
        <authorList>
            <person name="Graham D.E."/>
            <person name="Mahan K.M."/>
            <person name="Klingeman D.M."/>
            <person name="Hettich R.L."/>
            <person name="Parry R.J."/>
        </authorList>
    </citation>
    <scope>NUCLEOTIDE SEQUENCE [LARGE SCALE GENOMIC DNA]</scope>
    <source>
        <strain evidence="2 3">ATCC 31673</strain>
    </source>
</reference>
<feature type="domain" description="Beta-lactamase-related" evidence="1">
    <location>
        <begin position="5"/>
        <end position="309"/>
    </location>
</feature>
<dbReference type="EMBL" id="LLZU01000025">
    <property type="protein sequence ID" value="KRV48312.1"/>
    <property type="molecule type" value="Genomic_DNA"/>
</dbReference>
<dbReference type="SUPFAM" id="SSF56601">
    <property type="entry name" value="beta-lactamase/transpeptidase-like"/>
    <property type="match status" value="1"/>
</dbReference>
<proteinExistence type="predicted"/>
<dbReference type="AlphaFoldDB" id="A0A0T6LQN9"/>
<dbReference type="Gene3D" id="3.40.710.10">
    <property type="entry name" value="DD-peptidase/beta-lactamase superfamily"/>
    <property type="match status" value="1"/>
</dbReference>
<comment type="caution">
    <text evidence="2">The sequence shown here is derived from an EMBL/GenBank/DDBJ whole genome shotgun (WGS) entry which is preliminary data.</text>
</comment>
<dbReference type="PANTHER" id="PTHR46825:SF9">
    <property type="entry name" value="BETA-LACTAMASE-RELATED DOMAIN-CONTAINING PROTEIN"/>
    <property type="match status" value="1"/>
</dbReference>
<dbReference type="InterPro" id="IPR001466">
    <property type="entry name" value="Beta-lactam-related"/>
</dbReference>
<dbReference type="PANTHER" id="PTHR46825">
    <property type="entry name" value="D-ALANYL-D-ALANINE-CARBOXYPEPTIDASE/ENDOPEPTIDASE AMPH"/>
    <property type="match status" value="1"/>
</dbReference>